<feature type="binding site" evidence="9">
    <location>
        <position position="168"/>
    </location>
    <ligand>
        <name>FMN</name>
        <dbReference type="ChEBI" id="CHEBI:58210"/>
    </ligand>
</feature>
<dbReference type="GO" id="GO:0003723">
    <property type="term" value="F:RNA binding"/>
    <property type="evidence" value="ECO:0007669"/>
    <property type="project" value="TreeGrafter"/>
</dbReference>
<evidence type="ECO:0000256" key="7">
    <source>
        <dbReference type="PIRNR" id="PIRNR006621"/>
    </source>
</evidence>
<evidence type="ECO:0000313" key="11">
    <source>
        <dbReference type="EMBL" id="BBE18163.1"/>
    </source>
</evidence>
<keyword evidence="12" id="KW-1185">Reference proteome</keyword>
<dbReference type="PROSITE" id="PS01136">
    <property type="entry name" value="UPF0034"/>
    <property type="match status" value="1"/>
</dbReference>
<sequence length="317" mass="35854">MSQNAIKIYQAPLQGATDFDFRKALAESFGGIDKYFIPYLSYGKGREIKKSQLREVFPENNESLPVVPQVLFSDHAELFDLVSILIDYGYEEINLNLGCPYPMATNKGRGAAWLEKPEALSEILQQLYAKAFPAKFSVKMRAGMKDDQDAKAIFSVLNQFSLEEIIFHPRTASQMYDGKANPQLFAEAISEVKHPMVYNGDISSAADFQEIQSLLPEQDSWMIGRGLVTNPALAAQLKGEVFEPKALRKQMREFHDQLLEGYSARLQGDGHIVMKMSQFWAYFSQSFENPHKAMKLVTKSSSLLKYNAAVTEIFKNY</sequence>
<feature type="binding site" evidence="9">
    <location>
        <position position="69"/>
    </location>
    <ligand>
        <name>FMN</name>
        <dbReference type="ChEBI" id="CHEBI:58210"/>
    </ligand>
</feature>
<keyword evidence="9" id="KW-0547">Nucleotide-binding</keyword>
<evidence type="ECO:0000256" key="4">
    <source>
        <dbReference type="ARBA" id="ARBA00022694"/>
    </source>
</evidence>
<keyword evidence="3 7" id="KW-0288">FMN</keyword>
<comment type="cofactor">
    <cofactor evidence="1 7 9">
        <name>FMN</name>
        <dbReference type="ChEBI" id="CHEBI:58210"/>
    </cofactor>
</comment>
<evidence type="ECO:0000256" key="9">
    <source>
        <dbReference type="PIRSR" id="PIRSR006621-2"/>
    </source>
</evidence>
<comment type="similarity">
    <text evidence="7">Belongs to the dus family.</text>
</comment>
<evidence type="ECO:0000256" key="3">
    <source>
        <dbReference type="ARBA" id="ARBA00022643"/>
    </source>
</evidence>
<dbReference type="AlphaFoldDB" id="A0A5K7S9B2"/>
<name>A0A5K7S9B2_9BACT</name>
<evidence type="ECO:0000313" key="12">
    <source>
        <dbReference type="Proteomes" id="UP001193389"/>
    </source>
</evidence>
<dbReference type="InterPro" id="IPR018517">
    <property type="entry name" value="tRNA_hU_synthase_CS"/>
</dbReference>
<keyword evidence="2 7" id="KW-0285">Flavoprotein</keyword>
<dbReference type="Gene3D" id="3.20.20.70">
    <property type="entry name" value="Aldolase class I"/>
    <property type="match status" value="1"/>
</dbReference>
<dbReference type="PANTHER" id="PTHR45846">
    <property type="entry name" value="TRNA-DIHYDROURIDINE(47) SYNTHASE [NAD(P)(+)]-LIKE"/>
    <property type="match status" value="1"/>
</dbReference>
<dbReference type="InterPro" id="IPR035587">
    <property type="entry name" value="DUS-like_FMN-bd"/>
</dbReference>
<gene>
    <name evidence="11" type="ORF">AQPE_2323</name>
</gene>
<evidence type="ECO:0000256" key="8">
    <source>
        <dbReference type="PIRSR" id="PIRSR006621-1"/>
    </source>
</evidence>
<evidence type="ECO:0000259" key="10">
    <source>
        <dbReference type="Pfam" id="PF01207"/>
    </source>
</evidence>
<dbReference type="Proteomes" id="UP001193389">
    <property type="component" value="Chromosome"/>
</dbReference>
<keyword evidence="6 7" id="KW-0560">Oxidoreductase</keyword>
<dbReference type="EC" id="1.3.1.-" evidence="7"/>
<dbReference type="InterPro" id="IPR001269">
    <property type="entry name" value="DUS_fam"/>
</dbReference>
<dbReference type="Pfam" id="PF01207">
    <property type="entry name" value="Dus"/>
    <property type="match status" value="1"/>
</dbReference>
<keyword evidence="5" id="KW-0521">NADP</keyword>
<feature type="active site" description="Proton donor" evidence="8">
    <location>
        <position position="99"/>
    </location>
</feature>
<organism evidence="11 12">
    <name type="scientific">Aquipluma nitroreducens</name>
    <dbReference type="NCBI Taxonomy" id="2010828"/>
    <lineage>
        <taxon>Bacteria</taxon>
        <taxon>Pseudomonadati</taxon>
        <taxon>Bacteroidota</taxon>
        <taxon>Bacteroidia</taxon>
        <taxon>Marinilabiliales</taxon>
        <taxon>Prolixibacteraceae</taxon>
        <taxon>Aquipluma</taxon>
    </lineage>
</organism>
<evidence type="ECO:0000256" key="2">
    <source>
        <dbReference type="ARBA" id="ARBA00022630"/>
    </source>
</evidence>
<keyword evidence="4 7" id="KW-0819">tRNA processing</keyword>
<reference evidence="11" key="1">
    <citation type="journal article" date="2020" name="Int. J. Syst. Evol. Microbiol.">
        <title>Aquipluma nitroreducens gen. nov. sp. nov., a novel facultatively anaerobic bacterium isolated from a freshwater lake.</title>
        <authorList>
            <person name="Watanabe M."/>
            <person name="Kojima H."/>
            <person name="Fukui M."/>
        </authorList>
    </citation>
    <scope>NUCLEOTIDE SEQUENCE</scope>
    <source>
        <strain evidence="11">MeG22</strain>
    </source>
</reference>
<accession>A0A5K7S9B2</accession>
<feature type="domain" description="DUS-like FMN-binding" evidence="10">
    <location>
        <begin position="10"/>
        <end position="285"/>
    </location>
</feature>
<proteinExistence type="inferred from homology"/>
<dbReference type="RefSeq" id="WP_318351093.1">
    <property type="nucleotide sequence ID" value="NZ_AP018694.1"/>
</dbReference>
<feature type="binding site" evidence="9">
    <location>
        <begin position="224"/>
        <end position="225"/>
    </location>
    <ligand>
        <name>FMN</name>
        <dbReference type="ChEBI" id="CHEBI:58210"/>
    </ligand>
</feature>
<comment type="function">
    <text evidence="7">Catalyzes the synthesis of 5,6-dihydrouridine (D), a modified base found in the D-loop of most tRNAs, via the reduction of the C5-C6 double bond in target uridines.</text>
</comment>
<dbReference type="SUPFAM" id="SSF51395">
    <property type="entry name" value="FMN-linked oxidoreductases"/>
    <property type="match status" value="1"/>
</dbReference>
<dbReference type="CDD" id="cd02801">
    <property type="entry name" value="DUS_like_FMN"/>
    <property type="match status" value="1"/>
</dbReference>
<protein>
    <recommendedName>
        <fullName evidence="7">tRNA-dihydrouridine synthase</fullName>
        <ecNumber evidence="7">1.3.1.-</ecNumber>
    </recommendedName>
</protein>
<evidence type="ECO:0000256" key="1">
    <source>
        <dbReference type="ARBA" id="ARBA00001917"/>
    </source>
</evidence>
<evidence type="ECO:0000256" key="5">
    <source>
        <dbReference type="ARBA" id="ARBA00022857"/>
    </source>
</evidence>
<evidence type="ECO:0000256" key="6">
    <source>
        <dbReference type="ARBA" id="ARBA00023002"/>
    </source>
</evidence>
<dbReference type="PIRSF" id="PIRSF006621">
    <property type="entry name" value="Dus"/>
    <property type="match status" value="1"/>
</dbReference>
<dbReference type="PANTHER" id="PTHR45846:SF1">
    <property type="entry name" value="TRNA-DIHYDROURIDINE(47) SYNTHASE [NAD(P)(+)]-LIKE"/>
    <property type="match status" value="1"/>
</dbReference>
<dbReference type="KEGG" id="anf:AQPE_2323"/>
<dbReference type="GO" id="GO:0017150">
    <property type="term" value="F:tRNA dihydrouridine synthase activity"/>
    <property type="evidence" value="ECO:0007669"/>
    <property type="project" value="InterPro"/>
</dbReference>
<dbReference type="EMBL" id="AP018694">
    <property type="protein sequence ID" value="BBE18163.1"/>
    <property type="molecule type" value="Genomic_DNA"/>
</dbReference>
<dbReference type="GO" id="GO:0050660">
    <property type="term" value="F:flavin adenine dinucleotide binding"/>
    <property type="evidence" value="ECO:0007669"/>
    <property type="project" value="InterPro"/>
</dbReference>
<feature type="binding site" evidence="9">
    <location>
        <position position="139"/>
    </location>
    <ligand>
        <name>FMN</name>
        <dbReference type="ChEBI" id="CHEBI:58210"/>
    </ligand>
</feature>
<dbReference type="InterPro" id="IPR013785">
    <property type="entry name" value="Aldolase_TIM"/>
</dbReference>